<organism evidence="14 15">
    <name type="scientific">Mangrovimonas spongiae</name>
    <dbReference type="NCBI Taxonomy" id="2494697"/>
    <lineage>
        <taxon>Bacteria</taxon>
        <taxon>Pseudomonadati</taxon>
        <taxon>Bacteroidota</taxon>
        <taxon>Flavobacteriia</taxon>
        <taxon>Flavobacteriales</taxon>
        <taxon>Flavobacteriaceae</taxon>
        <taxon>Mangrovimonas</taxon>
    </lineage>
</organism>
<dbReference type="GO" id="GO:0009245">
    <property type="term" value="P:lipid A biosynthetic process"/>
    <property type="evidence" value="ECO:0007669"/>
    <property type="project" value="UniProtKB-UniRule"/>
</dbReference>
<comment type="pathway">
    <text evidence="2 13">Glycolipid biosynthesis; lipid IV(A) biosynthesis; lipid IV(A) from (3R)-3-hydroxytetradecanoyl-[acyl-carrier-protein] and UDP-N-acetyl-alpha-D-glucosamine: step 6/6.</text>
</comment>
<evidence type="ECO:0000256" key="11">
    <source>
        <dbReference type="ARBA" id="ARBA00023098"/>
    </source>
</evidence>
<evidence type="ECO:0000313" key="14">
    <source>
        <dbReference type="EMBL" id="RSK42027.1"/>
    </source>
</evidence>
<keyword evidence="15" id="KW-1185">Reference proteome</keyword>
<dbReference type="EC" id="2.7.1.130" evidence="3 13"/>
<comment type="catalytic activity">
    <reaction evidence="13">
        <text>a lipid A disaccharide + ATP = a lipid IVA + ADP + H(+)</text>
        <dbReference type="Rhea" id="RHEA:67840"/>
        <dbReference type="ChEBI" id="CHEBI:15378"/>
        <dbReference type="ChEBI" id="CHEBI:30616"/>
        <dbReference type="ChEBI" id="CHEBI:176343"/>
        <dbReference type="ChEBI" id="CHEBI:176425"/>
        <dbReference type="ChEBI" id="CHEBI:456216"/>
        <dbReference type="EC" id="2.7.1.130"/>
    </reaction>
</comment>
<name>A0A428K6H4_9FLAO</name>
<dbReference type="GO" id="GO:0005524">
    <property type="term" value="F:ATP binding"/>
    <property type="evidence" value="ECO:0007669"/>
    <property type="project" value="UniProtKB-UniRule"/>
</dbReference>
<dbReference type="Proteomes" id="UP000270620">
    <property type="component" value="Unassembled WGS sequence"/>
</dbReference>
<protein>
    <recommendedName>
        <fullName evidence="4 13">Tetraacyldisaccharide 4'-kinase</fullName>
        <ecNumber evidence="3 13">2.7.1.130</ecNumber>
    </recommendedName>
    <alternativeName>
        <fullName evidence="12 13">Lipid A 4'-kinase</fullName>
    </alternativeName>
</protein>
<evidence type="ECO:0000256" key="8">
    <source>
        <dbReference type="ARBA" id="ARBA00022741"/>
    </source>
</evidence>
<gene>
    <name evidence="13 14" type="primary">lpxK</name>
    <name evidence="14" type="ORF">EJA19_03870</name>
</gene>
<dbReference type="InterPro" id="IPR027417">
    <property type="entry name" value="P-loop_NTPase"/>
</dbReference>
<comment type="function">
    <text evidence="1 13">Transfers the gamma-phosphate of ATP to the 4'-position of a tetraacyldisaccharide 1-phosphate intermediate (termed DS-1-P) to form tetraacyldisaccharide 1,4'-bis-phosphate (lipid IVA).</text>
</comment>
<evidence type="ECO:0000256" key="7">
    <source>
        <dbReference type="ARBA" id="ARBA00022679"/>
    </source>
</evidence>
<dbReference type="EMBL" id="RWBG01000001">
    <property type="protein sequence ID" value="RSK42027.1"/>
    <property type="molecule type" value="Genomic_DNA"/>
</dbReference>
<evidence type="ECO:0000256" key="6">
    <source>
        <dbReference type="ARBA" id="ARBA00022556"/>
    </source>
</evidence>
<keyword evidence="7 13" id="KW-0808">Transferase</keyword>
<dbReference type="PANTHER" id="PTHR42724:SF1">
    <property type="entry name" value="TETRAACYLDISACCHARIDE 4'-KINASE, MITOCHONDRIAL-RELATED"/>
    <property type="match status" value="1"/>
</dbReference>
<evidence type="ECO:0000256" key="10">
    <source>
        <dbReference type="ARBA" id="ARBA00022840"/>
    </source>
</evidence>
<dbReference type="RefSeq" id="WP_125467015.1">
    <property type="nucleotide sequence ID" value="NZ_RWBG01000001.1"/>
</dbReference>
<keyword evidence="6 13" id="KW-0441">Lipid A biosynthesis</keyword>
<dbReference type="OrthoDB" id="9766423at2"/>
<keyword evidence="9 13" id="KW-0418">Kinase</keyword>
<dbReference type="HAMAP" id="MF_00409">
    <property type="entry name" value="LpxK"/>
    <property type="match status" value="1"/>
</dbReference>
<evidence type="ECO:0000256" key="5">
    <source>
        <dbReference type="ARBA" id="ARBA00022516"/>
    </source>
</evidence>
<sequence length="335" mass="38524">MKLLRILLFPIVPIYYLVTWFRNLFYDLGWKTSTSFSFPVICVGNLSTGGTGKTPMIEYLVSLLKQDYELATLSRGYGRKTKGFRLAGKEDTAETLGDEPFQFYNKFKEFISVAVDSNRVRGINELLSLQHPDVVLLDDAFQHRKVKAGLNILLTTYNDLYINDFVLPTGNLREPKTGAKRADIIVVTKCPDNLLEEERRRIVGMLQPKAHQQVFFSYITYSKHVFTEVNKLPLAELKPFTLVTGIANPKPLLNVLNEKGLHFNHMQFKDHHAFSDKDITKITTNNKVIVTTEKDYMRLLEFKALKSKLFYLPIEIGFYDTANFNKVIKSFIKAF</sequence>
<keyword evidence="8 13" id="KW-0547">Nucleotide-binding</keyword>
<evidence type="ECO:0000256" key="9">
    <source>
        <dbReference type="ARBA" id="ARBA00022777"/>
    </source>
</evidence>
<keyword evidence="10 13" id="KW-0067">ATP-binding</keyword>
<evidence type="ECO:0000256" key="1">
    <source>
        <dbReference type="ARBA" id="ARBA00002274"/>
    </source>
</evidence>
<evidence type="ECO:0000256" key="12">
    <source>
        <dbReference type="ARBA" id="ARBA00029757"/>
    </source>
</evidence>
<accession>A0A428K6H4</accession>
<reference evidence="14 15" key="1">
    <citation type="submission" date="2018-12" db="EMBL/GenBank/DDBJ databases">
        <title>Mangrovimonas spongiae sp. nov., a novel member of the genus Mangrovimonas isolated from marine sponge.</title>
        <authorList>
            <person name="Zhuang L."/>
            <person name="Luo L."/>
        </authorList>
    </citation>
    <scope>NUCLEOTIDE SEQUENCE [LARGE SCALE GENOMIC DNA]</scope>
    <source>
        <strain evidence="14 15">HN-E26</strain>
    </source>
</reference>
<comment type="caution">
    <text evidence="14">The sequence shown here is derived from an EMBL/GenBank/DDBJ whole genome shotgun (WGS) entry which is preliminary data.</text>
</comment>
<comment type="similarity">
    <text evidence="13">Belongs to the LpxK family.</text>
</comment>
<keyword evidence="11 13" id="KW-0443">Lipid metabolism</keyword>
<evidence type="ECO:0000256" key="13">
    <source>
        <dbReference type="HAMAP-Rule" id="MF_00409"/>
    </source>
</evidence>
<feature type="binding site" evidence="13">
    <location>
        <begin position="47"/>
        <end position="54"/>
    </location>
    <ligand>
        <name>ATP</name>
        <dbReference type="ChEBI" id="CHEBI:30616"/>
    </ligand>
</feature>
<dbReference type="PANTHER" id="PTHR42724">
    <property type="entry name" value="TETRAACYLDISACCHARIDE 4'-KINASE"/>
    <property type="match status" value="1"/>
</dbReference>
<evidence type="ECO:0000256" key="4">
    <source>
        <dbReference type="ARBA" id="ARBA00016436"/>
    </source>
</evidence>
<dbReference type="AlphaFoldDB" id="A0A428K6H4"/>
<evidence type="ECO:0000256" key="2">
    <source>
        <dbReference type="ARBA" id="ARBA00004870"/>
    </source>
</evidence>
<evidence type="ECO:0000256" key="3">
    <source>
        <dbReference type="ARBA" id="ARBA00012071"/>
    </source>
</evidence>
<dbReference type="Pfam" id="PF02606">
    <property type="entry name" value="LpxK"/>
    <property type="match status" value="1"/>
</dbReference>
<evidence type="ECO:0000313" key="15">
    <source>
        <dbReference type="Proteomes" id="UP000270620"/>
    </source>
</evidence>
<dbReference type="GO" id="GO:0009029">
    <property type="term" value="F:lipid-A 4'-kinase activity"/>
    <property type="evidence" value="ECO:0007669"/>
    <property type="project" value="UniProtKB-UniRule"/>
</dbReference>
<dbReference type="SUPFAM" id="SSF52540">
    <property type="entry name" value="P-loop containing nucleoside triphosphate hydrolases"/>
    <property type="match status" value="1"/>
</dbReference>
<dbReference type="GO" id="GO:0005886">
    <property type="term" value="C:plasma membrane"/>
    <property type="evidence" value="ECO:0007669"/>
    <property type="project" value="TreeGrafter"/>
</dbReference>
<dbReference type="NCBIfam" id="TIGR00682">
    <property type="entry name" value="lpxK"/>
    <property type="match status" value="1"/>
</dbReference>
<dbReference type="InterPro" id="IPR003758">
    <property type="entry name" value="LpxK"/>
</dbReference>
<keyword evidence="5 13" id="KW-0444">Lipid biosynthesis</keyword>
<dbReference type="UniPathway" id="UPA00359">
    <property type="reaction ID" value="UER00482"/>
</dbReference>
<proteinExistence type="inferred from homology"/>